<feature type="compositionally biased region" description="Basic and acidic residues" evidence="1">
    <location>
        <begin position="396"/>
        <end position="407"/>
    </location>
</feature>
<evidence type="ECO:0008006" key="6">
    <source>
        <dbReference type="Google" id="ProtNLM"/>
    </source>
</evidence>
<feature type="region of interest" description="Disordered" evidence="1">
    <location>
        <begin position="391"/>
        <end position="432"/>
    </location>
</feature>
<dbReference type="InterPro" id="IPR005174">
    <property type="entry name" value="KIB1-4_b-propeller"/>
</dbReference>
<dbReference type="AlphaFoldDB" id="A0AA88RMY9"/>
<evidence type="ECO:0000259" key="3">
    <source>
        <dbReference type="Pfam" id="PF12937"/>
    </source>
</evidence>
<keyword evidence="5" id="KW-1185">Reference proteome</keyword>
<dbReference type="PANTHER" id="PTHR44259:SF108">
    <property type="entry name" value="F-BOX PROTEIN SKIP23-LIKE"/>
    <property type="match status" value="1"/>
</dbReference>
<feature type="compositionally biased region" description="Polar residues" evidence="1">
    <location>
        <begin position="408"/>
        <end position="422"/>
    </location>
</feature>
<gene>
    <name evidence="4" type="ORF">RJ640_018871</name>
</gene>
<comment type="caution">
    <text evidence="4">The sequence shown here is derived from an EMBL/GenBank/DDBJ whole genome shotgun (WGS) entry which is preliminary data.</text>
</comment>
<dbReference type="Pfam" id="PF03478">
    <property type="entry name" value="Beta-prop_KIB1-4"/>
    <property type="match status" value="1"/>
</dbReference>
<protein>
    <recommendedName>
        <fullName evidence="6">F-box domain-containing protein</fullName>
    </recommendedName>
</protein>
<dbReference type="CDD" id="cd09917">
    <property type="entry name" value="F-box_SF"/>
    <property type="match status" value="1"/>
</dbReference>
<accession>A0AA88RMY9</accession>
<dbReference type="InterPro" id="IPR036047">
    <property type="entry name" value="F-box-like_dom_sf"/>
</dbReference>
<evidence type="ECO:0000259" key="2">
    <source>
        <dbReference type="Pfam" id="PF03478"/>
    </source>
</evidence>
<evidence type="ECO:0000313" key="4">
    <source>
        <dbReference type="EMBL" id="KAK2989082.1"/>
    </source>
</evidence>
<feature type="domain" description="F-box" evidence="3">
    <location>
        <begin position="5"/>
        <end position="47"/>
    </location>
</feature>
<name>A0AA88RMY9_9ASTE</name>
<dbReference type="Proteomes" id="UP001187471">
    <property type="component" value="Unassembled WGS sequence"/>
</dbReference>
<reference evidence="4" key="1">
    <citation type="submission" date="2022-12" db="EMBL/GenBank/DDBJ databases">
        <title>Draft genome assemblies for two species of Escallonia (Escalloniales).</title>
        <authorList>
            <person name="Chanderbali A."/>
            <person name="Dervinis C."/>
            <person name="Anghel I."/>
            <person name="Soltis D."/>
            <person name="Soltis P."/>
            <person name="Zapata F."/>
        </authorList>
    </citation>
    <scope>NUCLEOTIDE SEQUENCE</scope>
    <source>
        <strain evidence="4">UCBG92.1500</strain>
        <tissue evidence="4">Leaf</tissue>
    </source>
</reference>
<organism evidence="4 5">
    <name type="scientific">Escallonia rubra</name>
    <dbReference type="NCBI Taxonomy" id="112253"/>
    <lineage>
        <taxon>Eukaryota</taxon>
        <taxon>Viridiplantae</taxon>
        <taxon>Streptophyta</taxon>
        <taxon>Embryophyta</taxon>
        <taxon>Tracheophyta</taxon>
        <taxon>Spermatophyta</taxon>
        <taxon>Magnoliopsida</taxon>
        <taxon>eudicotyledons</taxon>
        <taxon>Gunneridae</taxon>
        <taxon>Pentapetalae</taxon>
        <taxon>asterids</taxon>
        <taxon>campanulids</taxon>
        <taxon>Escalloniales</taxon>
        <taxon>Escalloniaceae</taxon>
        <taxon>Escallonia</taxon>
    </lineage>
</organism>
<dbReference type="Pfam" id="PF12937">
    <property type="entry name" value="F-box-like"/>
    <property type="match status" value="1"/>
</dbReference>
<evidence type="ECO:0000256" key="1">
    <source>
        <dbReference type="SAM" id="MobiDB-lite"/>
    </source>
</evidence>
<sequence length="432" mass="47962">MGIMLDLPHDLLVYIAEKVDLFEDFVALGGVCKAWRSAATEENFSRRPQIPWLMLAQREDSDVRGFYSLSKGMIRTVTLPEANEKRCRCLASEGWLITAESDWSMNLLHPLSRLQITLPHTSTLKDHDSVIYDLCIWKAVLSSSPSSSDCTVMIIQGCLLKLAFCKLGIDNAWTTIETKLSMYFDVIHFNGNFYAVDGHGRVLLCDVEGANPTIAEVVAKLPSELHTRTIEKLYLVESSGKLLVVSRKGVCVRPVDETRDVDEDDCELTYGTTSFQVFEVDLSNDGWTEVKNLGNRALFLGHNSSFSVEASHESVKANCIYFADDCLESYYGEDDSVGGGKDMGIYNLRDGSFTPHFTENGTTNDIMGHPLLDYVVDEKFRIDGNLVDIGGTGDAHGGHDHHQRGSEDAQNVQEQPISSVEQSVADLITQEV</sequence>
<feature type="domain" description="KIB1-4 beta-propeller" evidence="2">
    <location>
        <begin position="66"/>
        <end position="347"/>
    </location>
</feature>
<proteinExistence type="predicted"/>
<evidence type="ECO:0000313" key="5">
    <source>
        <dbReference type="Proteomes" id="UP001187471"/>
    </source>
</evidence>
<dbReference type="InterPro" id="IPR050942">
    <property type="entry name" value="F-box_BR-signaling"/>
</dbReference>
<dbReference type="InterPro" id="IPR001810">
    <property type="entry name" value="F-box_dom"/>
</dbReference>
<dbReference type="SUPFAM" id="SSF81383">
    <property type="entry name" value="F-box domain"/>
    <property type="match status" value="1"/>
</dbReference>
<dbReference type="PANTHER" id="PTHR44259">
    <property type="entry name" value="OS07G0183000 PROTEIN-RELATED"/>
    <property type="match status" value="1"/>
</dbReference>
<dbReference type="EMBL" id="JAVXUO010000787">
    <property type="protein sequence ID" value="KAK2989082.1"/>
    <property type="molecule type" value="Genomic_DNA"/>
</dbReference>